<dbReference type="CDD" id="cd00082">
    <property type="entry name" value="HisKA"/>
    <property type="match status" value="1"/>
</dbReference>
<evidence type="ECO:0000259" key="8">
    <source>
        <dbReference type="PROSITE" id="PS50110"/>
    </source>
</evidence>
<dbReference type="SMART" id="SM00387">
    <property type="entry name" value="HATPase_c"/>
    <property type="match status" value="1"/>
</dbReference>
<keyword evidence="6" id="KW-1133">Transmembrane helix</keyword>
<evidence type="ECO:0000256" key="2">
    <source>
        <dbReference type="ARBA" id="ARBA00012438"/>
    </source>
</evidence>
<dbReference type="CDD" id="cd17546">
    <property type="entry name" value="REC_hyHK_CKI1_RcsC-like"/>
    <property type="match status" value="1"/>
</dbReference>
<evidence type="ECO:0000313" key="9">
    <source>
        <dbReference type="EMBL" id="KAL3653349.1"/>
    </source>
</evidence>
<evidence type="ECO:0000313" key="10">
    <source>
        <dbReference type="Proteomes" id="UP001632038"/>
    </source>
</evidence>
<evidence type="ECO:0000259" key="7">
    <source>
        <dbReference type="PROSITE" id="PS50109"/>
    </source>
</evidence>
<keyword evidence="6" id="KW-0472">Membrane</keyword>
<dbReference type="Gene3D" id="3.40.50.2300">
    <property type="match status" value="1"/>
</dbReference>
<dbReference type="SUPFAM" id="SSF55874">
    <property type="entry name" value="ATPase domain of HSP90 chaperone/DNA topoisomerase II/histidine kinase"/>
    <property type="match status" value="1"/>
</dbReference>
<comment type="caution">
    <text evidence="9">The sequence shown here is derived from an EMBL/GenBank/DDBJ whole genome shotgun (WGS) entry which is preliminary data.</text>
</comment>
<dbReference type="Gene3D" id="3.30.565.10">
    <property type="entry name" value="Histidine kinase-like ATPase, C-terminal domain"/>
    <property type="match status" value="1"/>
</dbReference>
<organism evidence="9 10">
    <name type="scientific">Castilleja foliolosa</name>
    <dbReference type="NCBI Taxonomy" id="1961234"/>
    <lineage>
        <taxon>Eukaryota</taxon>
        <taxon>Viridiplantae</taxon>
        <taxon>Streptophyta</taxon>
        <taxon>Embryophyta</taxon>
        <taxon>Tracheophyta</taxon>
        <taxon>Spermatophyta</taxon>
        <taxon>Magnoliopsida</taxon>
        <taxon>eudicotyledons</taxon>
        <taxon>Gunneridae</taxon>
        <taxon>Pentapetalae</taxon>
        <taxon>asterids</taxon>
        <taxon>lamiids</taxon>
        <taxon>Lamiales</taxon>
        <taxon>Orobanchaceae</taxon>
        <taxon>Pedicularideae</taxon>
        <taxon>Castillejinae</taxon>
        <taxon>Castilleja</taxon>
    </lineage>
</organism>
<feature type="modified residue" description="4-aspartylphosphate" evidence="4">
    <location>
        <position position="1006"/>
    </location>
</feature>
<dbReference type="PROSITE" id="PS50110">
    <property type="entry name" value="RESPONSE_REGULATORY"/>
    <property type="match status" value="1"/>
</dbReference>
<dbReference type="InterPro" id="IPR004358">
    <property type="entry name" value="Sig_transdc_His_kin-like_C"/>
</dbReference>
<proteinExistence type="predicted"/>
<dbReference type="InterPro" id="IPR036890">
    <property type="entry name" value="HATPase_C_sf"/>
</dbReference>
<gene>
    <name evidence="9" type="ORF">CASFOL_003030</name>
</gene>
<accession>A0ABD3EJD5</accession>
<dbReference type="Gene3D" id="1.10.287.130">
    <property type="match status" value="1"/>
</dbReference>
<feature type="transmembrane region" description="Helical" evidence="6">
    <location>
        <begin position="346"/>
        <end position="370"/>
    </location>
</feature>
<dbReference type="InterPro" id="IPR036097">
    <property type="entry name" value="HisK_dim/P_sf"/>
</dbReference>
<dbReference type="Pfam" id="PF00072">
    <property type="entry name" value="Response_reg"/>
    <property type="match status" value="1"/>
</dbReference>
<dbReference type="Proteomes" id="UP001632038">
    <property type="component" value="Unassembled WGS sequence"/>
</dbReference>
<keyword evidence="3 4" id="KW-0597">Phosphoprotein</keyword>
<name>A0ABD3EJD5_9LAMI</name>
<comment type="catalytic activity">
    <reaction evidence="1">
        <text>ATP + protein L-histidine = ADP + protein N-phospho-L-histidine.</text>
        <dbReference type="EC" id="2.7.13.3"/>
    </reaction>
</comment>
<keyword evidence="6" id="KW-0812">Transmembrane</keyword>
<sequence>MKPSSCIVLRPVCFLILLMMVVLSLSSLLIPLWIKRVASIENEVKFIAQNTNQEFVSQIQRASTLFSQFNTSTFNLVRMLSSYLDVDNLHFSDIESKVAFSLFQSLSTIPYLSQIAYIGSDGLLFAYYFEHDRLFTLYSNSTFSSTQNYTWYTQPANPDTGKLYGNAVESPPFDLVNSTWFQESINSSNGYVSVGTGSGPSQDTLFLSTVGTDGKKGAISLGFSMRFIINFLANETAFYNGSLYLATADGNVLSQGSIPNTRIVLADNRVSFQLLGDEKVISVVGNVTCRSSEGVFGYGYDSVLSIWSRKYVVTCSPFEISGLKMVYVLAVPKNEFLSLVHKNVRLAFIMLVLMISATVIIICSFVYLAVQAAKREMYLCGALINQMESTRQSERKSMNKSLAFASASHDIRASLAGITGLIEMCRDEVSKNEPLQSEMLSSLQQMKACTKDLLGILNSILDTSKIESGKMQLEEEEFDIEKLLEDTVDLFHPVGMKKGVDVILDPCDGSVMKSSCVKGDRGKLKQILSNLLSNAVKFTSDGHVVVRTWARKPSLRNASDRYNSMSNIFCSLFKIEKMYNDSDVMSIQQDPNRLEFVFEVIDTGKGIPKEKQRSVFENYVQVKETGLGHEGTGLGLGIVQSLVRLMGGEIGIVDREVGERGTCFRFNVFFSTYTNNRRELDIESNGDKFSIDSFRRSGLIVRSTQSPKTEGSQVLLFMQSSERSNVLQSFMQSLGIKVHVVKQHQQLYPALKKIKQKLINSSRAHSSRSSSSSTRSKEVPLSALDGAEDISSLPSQKRTNVRAGPVLVVIDMRAGPFREIARAVAEFRRDLNEDCYSRIVWLDKTGAGNSNFHGLDEDKLPPSDLVISKPFHGSRLYQVIRLLPEFGGGPPPRRGETSQNIEKVKHVASRSCVNENSFLDQKSEIEELGGPNSKKPLMGKKILIADDDAIGRKIATFVVSQLGADIFSCENGEEAWKLVRKGLEDGAKACGDSKDLLVPFDCILMDCEMPVMNGTEATTRIREAEEIYGVRIPIMGLTAHSKGEEIDKMIQAGVDGYLTKPLNKEAFLKAMSEMSVKI</sequence>
<dbReference type="InterPro" id="IPR050956">
    <property type="entry name" value="2C_system_His_kinase"/>
</dbReference>
<dbReference type="SMART" id="SM00388">
    <property type="entry name" value="HisKA"/>
    <property type="match status" value="1"/>
</dbReference>
<dbReference type="EC" id="2.7.13.3" evidence="2"/>
<feature type="domain" description="Histidine kinase" evidence="7">
    <location>
        <begin position="406"/>
        <end position="672"/>
    </location>
</feature>
<dbReference type="GO" id="GO:0004673">
    <property type="term" value="F:protein histidine kinase activity"/>
    <property type="evidence" value="ECO:0007669"/>
    <property type="project" value="UniProtKB-EC"/>
</dbReference>
<feature type="transmembrane region" description="Helical" evidence="6">
    <location>
        <begin position="12"/>
        <end position="34"/>
    </location>
</feature>
<dbReference type="AlphaFoldDB" id="A0ABD3EJD5"/>
<dbReference type="PANTHER" id="PTHR43719:SF75">
    <property type="entry name" value="HISTIDINE KINASE CKI1"/>
    <property type="match status" value="1"/>
</dbReference>
<feature type="transmembrane region" description="Helical" evidence="6">
    <location>
        <begin position="111"/>
        <end position="129"/>
    </location>
</feature>
<keyword evidence="10" id="KW-1185">Reference proteome</keyword>
<dbReference type="Pfam" id="PF02518">
    <property type="entry name" value="HATPase_c"/>
    <property type="match status" value="1"/>
</dbReference>
<feature type="domain" description="Response regulatory" evidence="8">
    <location>
        <begin position="941"/>
        <end position="1075"/>
    </location>
</feature>
<dbReference type="InterPro" id="IPR011006">
    <property type="entry name" value="CheY-like_superfamily"/>
</dbReference>
<dbReference type="InterPro" id="IPR003661">
    <property type="entry name" value="HisK_dim/P_dom"/>
</dbReference>
<protein>
    <recommendedName>
        <fullName evidence="2">histidine kinase</fullName>
        <ecNumber evidence="2">2.7.13.3</ecNumber>
    </recommendedName>
</protein>
<dbReference type="EMBL" id="JAVIJP010000005">
    <property type="protein sequence ID" value="KAL3653349.1"/>
    <property type="molecule type" value="Genomic_DNA"/>
</dbReference>
<evidence type="ECO:0000256" key="4">
    <source>
        <dbReference type="PROSITE-ProRule" id="PRU00169"/>
    </source>
</evidence>
<dbReference type="SUPFAM" id="SSF52172">
    <property type="entry name" value="CheY-like"/>
    <property type="match status" value="1"/>
</dbReference>
<dbReference type="SMART" id="SM00448">
    <property type="entry name" value="REC"/>
    <property type="match status" value="1"/>
</dbReference>
<dbReference type="PROSITE" id="PS50109">
    <property type="entry name" value="HIS_KIN"/>
    <property type="match status" value="1"/>
</dbReference>
<evidence type="ECO:0000256" key="3">
    <source>
        <dbReference type="ARBA" id="ARBA00022553"/>
    </source>
</evidence>
<dbReference type="InterPro" id="IPR003594">
    <property type="entry name" value="HATPase_dom"/>
</dbReference>
<evidence type="ECO:0000256" key="6">
    <source>
        <dbReference type="SAM" id="Phobius"/>
    </source>
</evidence>
<dbReference type="PRINTS" id="PR00344">
    <property type="entry name" value="BCTRLSENSOR"/>
</dbReference>
<reference evidence="10" key="1">
    <citation type="journal article" date="2024" name="IScience">
        <title>Strigolactones Initiate the Formation of Haustorium-like Structures in Castilleja.</title>
        <authorList>
            <person name="Buerger M."/>
            <person name="Peterson D."/>
            <person name="Chory J."/>
        </authorList>
    </citation>
    <scope>NUCLEOTIDE SEQUENCE [LARGE SCALE GENOMIC DNA]</scope>
</reference>
<feature type="compositionally biased region" description="Low complexity" evidence="5">
    <location>
        <begin position="761"/>
        <end position="774"/>
    </location>
</feature>
<evidence type="ECO:0000256" key="5">
    <source>
        <dbReference type="SAM" id="MobiDB-lite"/>
    </source>
</evidence>
<dbReference type="GO" id="GO:0007165">
    <property type="term" value="P:signal transduction"/>
    <property type="evidence" value="ECO:0007669"/>
    <property type="project" value="UniProtKB-ARBA"/>
</dbReference>
<dbReference type="InterPro" id="IPR005467">
    <property type="entry name" value="His_kinase_dom"/>
</dbReference>
<dbReference type="Pfam" id="PF00512">
    <property type="entry name" value="HisKA"/>
    <property type="match status" value="1"/>
</dbReference>
<dbReference type="PANTHER" id="PTHR43719">
    <property type="entry name" value="TWO-COMPONENT HISTIDINE KINASE"/>
    <property type="match status" value="1"/>
</dbReference>
<feature type="region of interest" description="Disordered" evidence="5">
    <location>
        <begin position="760"/>
        <end position="781"/>
    </location>
</feature>
<dbReference type="InterPro" id="IPR001789">
    <property type="entry name" value="Sig_transdc_resp-reg_receiver"/>
</dbReference>
<dbReference type="SUPFAM" id="SSF47384">
    <property type="entry name" value="Homodimeric domain of signal transducing histidine kinase"/>
    <property type="match status" value="1"/>
</dbReference>
<evidence type="ECO:0000256" key="1">
    <source>
        <dbReference type="ARBA" id="ARBA00000085"/>
    </source>
</evidence>